<dbReference type="PANTHER" id="PTHR46825">
    <property type="entry name" value="D-ALANYL-D-ALANINE-CARBOXYPEPTIDASE/ENDOPEPTIDASE AMPH"/>
    <property type="match status" value="1"/>
</dbReference>
<dbReference type="PANTHER" id="PTHR46825:SF11">
    <property type="entry name" value="PENICILLIN-BINDING PROTEIN 4"/>
    <property type="match status" value="1"/>
</dbReference>
<dbReference type="Pfam" id="PF00144">
    <property type="entry name" value="Beta-lactamase"/>
    <property type="match status" value="1"/>
</dbReference>
<dbReference type="InterPro" id="IPR012338">
    <property type="entry name" value="Beta-lactam/transpept-like"/>
</dbReference>
<dbReference type="EMBL" id="JAUSVS010000004">
    <property type="protein sequence ID" value="MDQ0464740.1"/>
    <property type="molecule type" value="Genomic_DNA"/>
</dbReference>
<dbReference type="SUPFAM" id="SSF56601">
    <property type="entry name" value="beta-lactamase/transpeptidase-like"/>
    <property type="match status" value="1"/>
</dbReference>
<evidence type="ECO:0000259" key="3">
    <source>
        <dbReference type="Pfam" id="PF00144"/>
    </source>
</evidence>
<keyword evidence="5" id="KW-1185">Reference proteome</keyword>
<dbReference type="Proteomes" id="UP001228905">
    <property type="component" value="Unassembled WGS sequence"/>
</dbReference>
<gene>
    <name evidence="4" type="ORF">QO010_002524</name>
</gene>
<organism evidence="4 5">
    <name type="scientific">Caulobacter ginsengisoli</name>
    <dbReference type="NCBI Taxonomy" id="400775"/>
    <lineage>
        <taxon>Bacteria</taxon>
        <taxon>Pseudomonadati</taxon>
        <taxon>Pseudomonadota</taxon>
        <taxon>Alphaproteobacteria</taxon>
        <taxon>Caulobacterales</taxon>
        <taxon>Caulobacteraceae</taxon>
        <taxon>Caulobacter</taxon>
    </lineage>
</organism>
<sequence length="368" mass="38525">MTVHRRGMMFTASAASLVGFGCARASDAPEGSLQRVVDETGTPALAGAVVTREGLAFLEAAGVRRKGKPDPVTTDDKWHLGSNTKAMTAALYGRLVEQGKARWGATLASLFPDLKLDPAFATATIETLMSHRAGVSDGGLVNGDWLRAAHADTRSLTVQRAEFAARALTARPGGVPGQFAYANANFMIAGAAIERIAQRSWEETIKAELFDPLGMTSAGFGAPKGAQPWGHQYLGVMLNPLDPNGPSDNPAALGPAGTAHMSLTDYARFVRLFLTDGGKLLGPETIAHLTAPPTPGDQSYALGWITFAQRAWAQGPALAHEGSNTFWHAFAAVGPKRGLAVITAANADVGGGAKATQTLALQLIKRFA</sequence>
<dbReference type="InterPro" id="IPR001466">
    <property type="entry name" value="Beta-lactam-related"/>
</dbReference>
<evidence type="ECO:0000256" key="1">
    <source>
        <dbReference type="ARBA" id="ARBA00004370"/>
    </source>
</evidence>
<dbReference type="RefSeq" id="WP_307349620.1">
    <property type="nucleotide sequence ID" value="NZ_JAUSVS010000004.1"/>
</dbReference>
<dbReference type="PROSITE" id="PS51257">
    <property type="entry name" value="PROKAR_LIPOPROTEIN"/>
    <property type="match status" value="1"/>
</dbReference>
<reference evidence="4 5" key="1">
    <citation type="submission" date="2023-07" db="EMBL/GenBank/DDBJ databases">
        <title>Genomic Encyclopedia of Type Strains, Phase IV (KMG-IV): sequencing the most valuable type-strain genomes for metagenomic binning, comparative biology and taxonomic classification.</title>
        <authorList>
            <person name="Goeker M."/>
        </authorList>
    </citation>
    <scope>NUCLEOTIDE SEQUENCE [LARGE SCALE GENOMIC DNA]</scope>
    <source>
        <strain evidence="4 5">DSM 18695</strain>
    </source>
</reference>
<comment type="subcellular location">
    <subcellularLocation>
        <location evidence="1">Membrane</location>
    </subcellularLocation>
</comment>
<evidence type="ECO:0000313" key="5">
    <source>
        <dbReference type="Proteomes" id="UP001228905"/>
    </source>
</evidence>
<evidence type="ECO:0000256" key="2">
    <source>
        <dbReference type="ARBA" id="ARBA00023136"/>
    </source>
</evidence>
<protein>
    <submittedName>
        <fullName evidence="4">CubicO group peptidase (Beta-lactamase class C family)</fullName>
    </submittedName>
</protein>
<proteinExistence type="predicted"/>
<accession>A0ABU0IRV1</accession>
<feature type="domain" description="Beta-lactamase-related" evidence="3">
    <location>
        <begin position="34"/>
        <end position="354"/>
    </location>
</feature>
<keyword evidence="2" id="KW-0472">Membrane</keyword>
<evidence type="ECO:0000313" key="4">
    <source>
        <dbReference type="EMBL" id="MDQ0464740.1"/>
    </source>
</evidence>
<comment type="caution">
    <text evidence="4">The sequence shown here is derived from an EMBL/GenBank/DDBJ whole genome shotgun (WGS) entry which is preliminary data.</text>
</comment>
<name>A0ABU0IRV1_9CAUL</name>
<dbReference type="Gene3D" id="3.40.710.10">
    <property type="entry name" value="DD-peptidase/beta-lactamase superfamily"/>
    <property type="match status" value="1"/>
</dbReference>
<dbReference type="InterPro" id="IPR050491">
    <property type="entry name" value="AmpC-like"/>
</dbReference>